<sequence>MNHHRHQSYAPSFIRSESNLFRSHPPPCSSSLRPTATPCSSSTSSSVRRSLSNCFRPHRPPSTSSSVHVVQVIQRIAQSNCINCSEQRIVCSMSKDYPFDTEKTTSKL</sequence>
<accession>A0AAV0ZWT1</accession>
<feature type="compositionally biased region" description="Low complexity" evidence="1">
    <location>
        <begin position="40"/>
        <end position="52"/>
    </location>
</feature>
<proteinExistence type="predicted"/>
<evidence type="ECO:0000313" key="3">
    <source>
        <dbReference type="Proteomes" id="UP001157006"/>
    </source>
</evidence>
<dbReference type="Proteomes" id="UP001157006">
    <property type="component" value="Chromosome 3"/>
</dbReference>
<keyword evidence="3" id="KW-1185">Reference proteome</keyword>
<gene>
    <name evidence="2" type="ORF">VFH_III059520</name>
</gene>
<dbReference type="AlphaFoldDB" id="A0AAV0ZWT1"/>
<evidence type="ECO:0000256" key="1">
    <source>
        <dbReference type="SAM" id="MobiDB-lite"/>
    </source>
</evidence>
<reference evidence="2 3" key="1">
    <citation type="submission" date="2023-01" db="EMBL/GenBank/DDBJ databases">
        <authorList>
            <person name="Kreplak J."/>
        </authorList>
    </citation>
    <scope>NUCLEOTIDE SEQUENCE [LARGE SCALE GENOMIC DNA]</scope>
</reference>
<dbReference type="EMBL" id="OX451738">
    <property type="protein sequence ID" value="CAI8602845.1"/>
    <property type="molecule type" value="Genomic_DNA"/>
</dbReference>
<protein>
    <submittedName>
        <fullName evidence="2">Uncharacterized protein</fullName>
    </submittedName>
</protein>
<feature type="region of interest" description="Disordered" evidence="1">
    <location>
        <begin position="1"/>
        <end position="66"/>
    </location>
</feature>
<name>A0AAV0ZWT1_VICFA</name>
<evidence type="ECO:0000313" key="2">
    <source>
        <dbReference type="EMBL" id="CAI8602845.1"/>
    </source>
</evidence>
<feature type="compositionally biased region" description="Polar residues" evidence="1">
    <location>
        <begin position="29"/>
        <end position="39"/>
    </location>
</feature>
<organism evidence="2 3">
    <name type="scientific">Vicia faba</name>
    <name type="common">Broad bean</name>
    <name type="synonym">Faba vulgaris</name>
    <dbReference type="NCBI Taxonomy" id="3906"/>
    <lineage>
        <taxon>Eukaryota</taxon>
        <taxon>Viridiplantae</taxon>
        <taxon>Streptophyta</taxon>
        <taxon>Embryophyta</taxon>
        <taxon>Tracheophyta</taxon>
        <taxon>Spermatophyta</taxon>
        <taxon>Magnoliopsida</taxon>
        <taxon>eudicotyledons</taxon>
        <taxon>Gunneridae</taxon>
        <taxon>Pentapetalae</taxon>
        <taxon>rosids</taxon>
        <taxon>fabids</taxon>
        <taxon>Fabales</taxon>
        <taxon>Fabaceae</taxon>
        <taxon>Papilionoideae</taxon>
        <taxon>50 kb inversion clade</taxon>
        <taxon>NPAAA clade</taxon>
        <taxon>Hologalegina</taxon>
        <taxon>IRL clade</taxon>
        <taxon>Fabeae</taxon>
        <taxon>Vicia</taxon>
    </lineage>
</organism>